<comment type="caution">
    <text evidence="2">The sequence shown here is derived from an EMBL/GenBank/DDBJ whole genome shotgun (WGS) entry which is preliminary data.</text>
</comment>
<organism evidence="2 3">
    <name type="scientific">Rotaria sordida</name>
    <dbReference type="NCBI Taxonomy" id="392033"/>
    <lineage>
        <taxon>Eukaryota</taxon>
        <taxon>Metazoa</taxon>
        <taxon>Spiralia</taxon>
        <taxon>Gnathifera</taxon>
        <taxon>Rotifera</taxon>
        <taxon>Eurotatoria</taxon>
        <taxon>Bdelloidea</taxon>
        <taxon>Philodinida</taxon>
        <taxon>Philodinidae</taxon>
        <taxon>Rotaria</taxon>
    </lineage>
</organism>
<dbReference type="Proteomes" id="UP000663882">
    <property type="component" value="Unassembled WGS sequence"/>
</dbReference>
<dbReference type="GO" id="GO:0015074">
    <property type="term" value="P:DNA integration"/>
    <property type="evidence" value="ECO:0007669"/>
    <property type="project" value="InterPro"/>
</dbReference>
<dbReference type="Gene3D" id="3.30.420.10">
    <property type="entry name" value="Ribonuclease H-like superfamily/Ribonuclease H"/>
    <property type="match status" value="1"/>
</dbReference>
<dbReference type="InterPro" id="IPR036397">
    <property type="entry name" value="RNaseH_sf"/>
</dbReference>
<gene>
    <name evidence="2" type="ORF">RFH988_LOCUS32713</name>
</gene>
<proteinExistence type="predicted"/>
<evidence type="ECO:0000313" key="2">
    <source>
        <dbReference type="EMBL" id="CAF1358979.1"/>
    </source>
</evidence>
<dbReference type="OrthoDB" id="6021633at2759"/>
<name>A0A815HYV9_9BILA</name>
<dbReference type="AlphaFoldDB" id="A0A815HYV9"/>
<reference evidence="2" key="1">
    <citation type="submission" date="2021-02" db="EMBL/GenBank/DDBJ databases">
        <authorList>
            <person name="Nowell W R."/>
        </authorList>
    </citation>
    <scope>NUCLEOTIDE SEQUENCE</scope>
</reference>
<dbReference type="EMBL" id="CAJNOO010003895">
    <property type="protein sequence ID" value="CAF1358979.1"/>
    <property type="molecule type" value="Genomic_DNA"/>
</dbReference>
<dbReference type="GO" id="GO:0003677">
    <property type="term" value="F:DNA binding"/>
    <property type="evidence" value="ECO:0007669"/>
    <property type="project" value="InterPro"/>
</dbReference>
<dbReference type="Pfam" id="PF01498">
    <property type="entry name" value="HTH_Tnp_Tc3_2"/>
    <property type="match status" value="1"/>
</dbReference>
<accession>A0A815HYV9</accession>
<protein>
    <recommendedName>
        <fullName evidence="1">Transposase Tc1-like domain-containing protein</fullName>
    </recommendedName>
</protein>
<dbReference type="GO" id="GO:0006313">
    <property type="term" value="P:DNA transposition"/>
    <property type="evidence" value="ECO:0007669"/>
    <property type="project" value="InterPro"/>
</dbReference>
<evidence type="ECO:0000259" key="1">
    <source>
        <dbReference type="Pfam" id="PF01498"/>
    </source>
</evidence>
<dbReference type="InterPro" id="IPR002492">
    <property type="entry name" value="Transposase_Tc1-like"/>
</dbReference>
<feature type="domain" description="Transposase Tc1-like" evidence="1">
    <location>
        <begin position="61"/>
        <end position="106"/>
    </location>
</feature>
<evidence type="ECO:0000313" key="3">
    <source>
        <dbReference type="Proteomes" id="UP000663882"/>
    </source>
</evidence>
<sequence length="189" mass="21885">MTSNTTWGIRSASLIHRETNIPLSTICYNIDKLKQTGSLKHRGENRRPRVPGGKEKKLLVNTFVSTSTISRHLHKYGYKNVLPQSTHMLTSDEKQRRVQWAKKHINDDFNNTIFTDESSFQLYRNTVRQWTKNPNQKFKGSPKNCQKVHVWGVISVKGVFTCHTFRSNLNGSYYVSILEDYLLPAATRE</sequence>